<evidence type="ECO:0000256" key="14">
    <source>
        <dbReference type="PROSITE-ProRule" id="PRU00076"/>
    </source>
</evidence>
<dbReference type="PANTHER" id="PTHR24049">
    <property type="entry name" value="CRUMBS FAMILY MEMBER"/>
    <property type="match status" value="1"/>
</dbReference>
<keyword evidence="10" id="KW-1133">Transmembrane helix</keyword>
<evidence type="ECO:0000256" key="15">
    <source>
        <dbReference type="SAM" id="MobiDB-lite"/>
    </source>
</evidence>
<dbReference type="InterPro" id="IPR051022">
    <property type="entry name" value="Notch_Cell-Fate_Det"/>
</dbReference>
<keyword evidence="11" id="KW-0472">Membrane</keyword>
<dbReference type="STRING" id="46731.A0A3M6V098"/>
<evidence type="ECO:0000256" key="8">
    <source>
        <dbReference type="ARBA" id="ARBA00022737"/>
    </source>
</evidence>
<keyword evidence="19" id="KW-1185">Reference proteome</keyword>
<comment type="subcellular location">
    <subcellularLocation>
        <location evidence="1">Cell membrane</location>
        <topology evidence="1">Single-pass type I membrane protein</topology>
    </subcellularLocation>
    <subcellularLocation>
        <location evidence="2">Secreted</location>
    </subcellularLocation>
</comment>
<feature type="domain" description="EGF-like" evidence="17">
    <location>
        <begin position="138"/>
        <end position="173"/>
    </location>
</feature>
<feature type="domain" description="EGF-like" evidence="17">
    <location>
        <begin position="250"/>
        <end position="287"/>
    </location>
</feature>
<evidence type="ECO:0000256" key="9">
    <source>
        <dbReference type="ARBA" id="ARBA00022837"/>
    </source>
</evidence>
<comment type="caution">
    <text evidence="14">Lacks conserved residue(s) required for the propagation of feature annotation.</text>
</comment>
<dbReference type="PANTHER" id="PTHR24049:SF35">
    <property type="entry name" value="EGF-LIKE DOMAIN-CONTAINING PROTEIN"/>
    <property type="match status" value="1"/>
</dbReference>
<dbReference type="InterPro" id="IPR001881">
    <property type="entry name" value="EGF-like_Ca-bd_dom"/>
</dbReference>
<dbReference type="GO" id="GO:0007154">
    <property type="term" value="P:cell communication"/>
    <property type="evidence" value="ECO:0007669"/>
    <property type="project" value="UniProtKB-ARBA"/>
</dbReference>
<dbReference type="PROSITE" id="PS50026">
    <property type="entry name" value="EGF_3"/>
    <property type="match status" value="11"/>
</dbReference>
<feature type="disulfide bond" evidence="14">
    <location>
        <begin position="441"/>
        <end position="450"/>
    </location>
</feature>
<feature type="disulfide bond" evidence="14">
    <location>
        <begin position="220"/>
        <end position="237"/>
    </location>
</feature>
<feature type="disulfide bond" evidence="14">
    <location>
        <begin position="200"/>
        <end position="209"/>
    </location>
</feature>
<keyword evidence="8" id="KW-0677">Repeat</keyword>
<protein>
    <recommendedName>
        <fullName evidence="17">EGF-like domain-containing protein</fullName>
    </recommendedName>
</protein>
<dbReference type="SUPFAM" id="SSF57196">
    <property type="entry name" value="EGF/Laminin"/>
    <property type="match status" value="11"/>
</dbReference>
<feature type="disulfide bond" evidence="14">
    <location>
        <begin position="706"/>
        <end position="715"/>
    </location>
</feature>
<evidence type="ECO:0000256" key="12">
    <source>
        <dbReference type="ARBA" id="ARBA00023157"/>
    </source>
</evidence>
<dbReference type="SMART" id="SM00179">
    <property type="entry name" value="EGF_CA"/>
    <property type="match status" value="9"/>
</dbReference>
<feature type="domain" description="EGF-like" evidence="17">
    <location>
        <begin position="174"/>
        <end position="210"/>
    </location>
</feature>
<feature type="disulfide bond" evidence="14">
    <location>
        <begin position="550"/>
        <end position="559"/>
    </location>
</feature>
<keyword evidence="13" id="KW-0325">Glycoprotein</keyword>
<dbReference type="AlphaFoldDB" id="A0A3M6V098"/>
<dbReference type="FunFam" id="2.10.25.10:FF:000095">
    <property type="entry name" value="Notch, isoform B"/>
    <property type="match status" value="1"/>
</dbReference>
<evidence type="ECO:0000259" key="17">
    <source>
        <dbReference type="PROSITE" id="PS50026"/>
    </source>
</evidence>
<evidence type="ECO:0000256" key="3">
    <source>
        <dbReference type="ARBA" id="ARBA00022475"/>
    </source>
</evidence>
<feature type="disulfide bond" evidence="14">
    <location>
        <begin position="670"/>
        <end position="679"/>
    </location>
</feature>
<feature type="disulfide bond" evidence="14">
    <location>
        <begin position="749"/>
        <end position="758"/>
    </location>
</feature>
<dbReference type="GO" id="GO:0005509">
    <property type="term" value="F:calcium ion binding"/>
    <property type="evidence" value="ECO:0007669"/>
    <property type="project" value="InterPro"/>
</dbReference>
<evidence type="ECO:0000256" key="11">
    <source>
        <dbReference type="ARBA" id="ARBA00023136"/>
    </source>
</evidence>
<dbReference type="FunFam" id="2.10.25.10:FF:000391">
    <property type="entry name" value="Weary, isoform C"/>
    <property type="match status" value="1"/>
</dbReference>
<gene>
    <name evidence="18" type="ORF">pdam_00007743</name>
</gene>
<evidence type="ECO:0000256" key="6">
    <source>
        <dbReference type="ARBA" id="ARBA00022692"/>
    </source>
</evidence>
<evidence type="ECO:0000256" key="5">
    <source>
        <dbReference type="ARBA" id="ARBA00022536"/>
    </source>
</evidence>
<comment type="caution">
    <text evidence="18">The sequence shown here is derived from an EMBL/GenBank/DDBJ whole genome shotgun (WGS) entry which is preliminary data.</text>
</comment>
<dbReference type="Gene3D" id="2.10.25.10">
    <property type="entry name" value="Laminin"/>
    <property type="match status" value="11"/>
</dbReference>
<dbReference type="FunFam" id="2.10.25.10:FF:000053">
    <property type="entry name" value="Slit guidance ligand 2"/>
    <property type="match status" value="1"/>
</dbReference>
<sequence length="887" mass="97037">MFYFKLLAVYQLFCLCCNPSLLVVGKRQSVTLKETKAHEVESKVHKVNVGGANNDSFTAKEDSIIANSTSTKAVKDESGSRRYFFPHPLNVIPPPFANHHIHLVPKPYPVVSVQYVPRPYPVPYPVAPHVHVSHLHLRPKYHLNPCQNGGIFVKLPHEYFCICQKEFRGKNCEDRNYCASSPCKNGATCTEISGAFKCSCPHGFLGVVCEEPNPCHPNPCKNSGVCTRSDSEEKFSCICQEGFKGIHCDSINKCDPNPCKNGATCQQTAGDNYICICPPSFKGTLCTGYEYDIKMFAYMYHLASMKILLSLLSNRTNCFDSLFKCLKQSNAIPTLVLMPEPATRMGLDITALVDWDTPEATVKVMCVTPTLACMVVTAGYLLDIPSVFVLLCLKEISVKVLPHPCYTRPCLNDGICIDSYSGYNTYPENWNHGHLHYLCICRSGYTGSNCEVDICKHCDINAKCINQTCLCVEGYYGDGFTCKKIPHPCHPNPCKNEAKCKELGAGEYDCECPPGTSGKHCEEKDACTPNPCKNNGKCIQTQEGGFKCVCENGYTGTNCELPIDGCQSDPCQNGGTCQSENGKVVCKCKGKFTGPTCQECGCPKGNPSANPPLFAQKCDAEGDCYCEDGLDLRDDGCAKGRTNNPCLSNPCQNGGTCEDINSNTAYKCRCPEGYTGTNCEKAICSPGYCLNGGICKPVGNTPTCICQPGYTGLRCEKPPPIKPKDYCHPNPCLNSGSCVQVVGGYDCHCDEQYTGAHCEVDKCAKCDVHALCVRGRCKCVPGYIGTGYQCVKGKIKLVTSAARQYVQSIQRVYKELVNVYRAIRCKETPAYVLSAPLPPHPPPPPIQPVPSPLPPPPAPPVSSHQYGLPAMYYAPYKRSKTDGKMKY</sequence>
<evidence type="ECO:0000256" key="10">
    <source>
        <dbReference type="ARBA" id="ARBA00022989"/>
    </source>
</evidence>
<name>A0A3M6V098_POCDA</name>
<dbReference type="GO" id="GO:0005886">
    <property type="term" value="C:plasma membrane"/>
    <property type="evidence" value="ECO:0007669"/>
    <property type="project" value="UniProtKB-SubCell"/>
</dbReference>
<dbReference type="GO" id="GO:0005576">
    <property type="term" value="C:extracellular region"/>
    <property type="evidence" value="ECO:0007669"/>
    <property type="project" value="UniProtKB-SubCell"/>
</dbReference>
<keyword evidence="5 14" id="KW-0245">EGF-like domain</keyword>
<feature type="chain" id="PRO_5018017542" description="EGF-like domain-containing protein" evidence="16">
    <location>
        <begin position="17"/>
        <end position="887"/>
    </location>
</feature>
<dbReference type="PROSITE" id="PS01186">
    <property type="entry name" value="EGF_2"/>
    <property type="match status" value="6"/>
</dbReference>
<evidence type="ECO:0000256" key="13">
    <source>
        <dbReference type="ARBA" id="ARBA00023180"/>
    </source>
</evidence>
<evidence type="ECO:0000256" key="16">
    <source>
        <dbReference type="SAM" id="SignalP"/>
    </source>
</evidence>
<evidence type="ECO:0000256" key="2">
    <source>
        <dbReference type="ARBA" id="ARBA00004613"/>
    </source>
</evidence>
<dbReference type="FunFam" id="2.10.25.10:FF:000122">
    <property type="entry name" value="Protein crumbs homolog 2"/>
    <property type="match status" value="1"/>
</dbReference>
<dbReference type="Pfam" id="PF00008">
    <property type="entry name" value="EGF"/>
    <property type="match status" value="8"/>
</dbReference>
<feature type="disulfide bond" evidence="14">
    <location>
        <begin position="277"/>
        <end position="286"/>
    </location>
</feature>
<keyword evidence="7 16" id="KW-0732">Signal</keyword>
<accession>A0A3M6V098</accession>
<dbReference type="Proteomes" id="UP000275408">
    <property type="component" value="Unassembled WGS sequence"/>
</dbReference>
<feature type="disulfide bond" evidence="14">
    <location>
        <begin position="239"/>
        <end position="248"/>
    </location>
</feature>
<dbReference type="GO" id="GO:0023052">
    <property type="term" value="P:signaling"/>
    <property type="evidence" value="ECO:0007669"/>
    <property type="project" value="UniProtKB-ARBA"/>
</dbReference>
<feature type="domain" description="EGF-like" evidence="17">
    <location>
        <begin position="681"/>
        <end position="716"/>
    </location>
</feature>
<dbReference type="CDD" id="cd00054">
    <property type="entry name" value="EGF_CA"/>
    <property type="match status" value="7"/>
</dbReference>
<dbReference type="PRINTS" id="PR00010">
    <property type="entry name" value="EGFBLOOD"/>
</dbReference>
<feature type="disulfide bond" evidence="14">
    <location>
        <begin position="512"/>
        <end position="521"/>
    </location>
</feature>
<feature type="domain" description="EGF-like" evidence="17">
    <location>
        <begin position="401"/>
        <end position="451"/>
    </location>
</feature>
<dbReference type="SMART" id="SM00181">
    <property type="entry name" value="EGF"/>
    <property type="match status" value="13"/>
</dbReference>
<feature type="domain" description="EGF-like" evidence="17">
    <location>
        <begin position="211"/>
        <end position="249"/>
    </location>
</feature>
<feature type="domain" description="EGF-like" evidence="17">
    <location>
        <begin position="642"/>
        <end position="680"/>
    </location>
</feature>
<feature type="disulfide bond" evidence="14">
    <location>
        <begin position="651"/>
        <end position="668"/>
    </location>
</feature>
<keyword evidence="12 14" id="KW-1015">Disulfide bond</keyword>
<keyword evidence="6" id="KW-0812">Transmembrane</keyword>
<feature type="domain" description="EGF-like" evidence="17">
    <location>
        <begin position="562"/>
        <end position="598"/>
    </location>
</feature>
<dbReference type="GO" id="GO:0048732">
    <property type="term" value="P:gland development"/>
    <property type="evidence" value="ECO:0007669"/>
    <property type="project" value="UniProtKB-ARBA"/>
</dbReference>
<evidence type="ECO:0000313" key="18">
    <source>
        <dbReference type="EMBL" id="RMX59194.1"/>
    </source>
</evidence>
<feature type="compositionally biased region" description="Pro residues" evidence="15">
    <location>
        <begin position="842"/>
        <end position="860"/>
    </location>
</feature>
<feature type="domain" description="EGF-like" evidence="17">
    <location>
        <begin position="723"/>
        <end position="759"/>
    </location>
</feature>
<dbReference type="PROSITE" id="PS00022">
    <property type="entry name" value="EGF_1"/>
    <property type="match status" value="11"/>
</dbReference>
<evidence type="ECO:0000256" key="7">
    <source>
        <dbReference type="ARBA" id="ARBA00022729"/>
    </source>
</evidence>
<evidence type="ECO:0000256" key="4">
    <source>
        <dbReference type="ARBA" id="ARBA00022525"/>
    </source>
</evidence>
<feature type="domain" description="EGF-like" evidence="17">
    <location>
        <begin position="523"/>
        <end position="560"/>
    </location>
</feature>
<feature type="disulfide bond" evidence="14">
    <location>
        <begin position="163"/>
        <end position="172"/>
    </location>
</feature>
<organism evidence="18 19">
    <name type="scientific">Pocillopora damicornis</name>
    <name type="common">Cauliflower coral</name>
    <name type="synonym">Millepora damicornis</name>
    <dbReference type="NCBI Taxonomy" id="46731"/>
    <lineage>
        <taxon>Eukaryota</taxon>
        <taxon>Metazoa</taxon>
        <taxon>Cnidaria</taxon>
        <taxon>Anthozoa</taxon>
        <taxon>Hexacorallia</taxon>
        <taxon>Scleractinia</taxon>
        <taxon>Astrocoeniina</taxon>
        <taxon>Pocilloporidae</taxon>
        <taxon>Pocillopora</taxon>
    </lineage>
</organism>
<dbReference type="FunFam" id="2.10.25.10:FF:000602">
    <property type="entry name" value="Notch receptor protein"/>
    <property type="match status" value="1"/>
</dbReference>
<feature type="signal peptide" evidence="16">
    <location>
        <begin position="1"/>
        <end position="16"/>
    </location>
</feature>
<keyword evidence="4" id="KW-0964">Secreted</keyword>
<evidence type="ECO:0000313" key="19">
    <source>
        <dbReference type="Proteomes" id="UP000275408"/>
    </source>
</evidence>
<keyword evidence="3" id="KW-1003">Cell membrane</keyword>
<dbReference type="OrthoDB" id="283575at2759"/>
<keyword evidence="9" id="KW-0106">Calcium</keyword>
<reference evidence="18 19" key="1">
    <citation type="journal article" date="2018" name="Sci. Rep.">
        <title>Comparative analysis of the Pocillopora damicornis genome highlights role of immune system in coral evolution.</title>
        <authorList>
            <person name="Cunning R."/>
            <person name="Bay R.A."/>
            <person name="Gillette P."/>
            <person name="Baker A.C."/>
            <person name="Traylor-Knowles N."/>
        </authorList>
    </citation>
    <scope>NUCLEOTIDE SEQUENCE [LARGE SCALE GENOMIC DNA]</scope>
    <source>
        <strain evidence="18">RSMAS</strain>
        <tissue evidence="18">Whole animal</tissue>
    </source>
</reference>
<feature type="domain" description="EGF-like" evidence="17">
    <location>
        <begin position="485"/>
        <end position="522"/>
    </location>
</feature>
<evidence type="ECO:0000256" key="1">
    <source>
        <dbReference type="ARBA" id="ARBA00004251"/>
    </source>
</evidence>
<dbReference type="EMBL" id="RCHS01000387">
    <property type="protein sequence ID" value="RMX59194.1"/>
    <property type="molecule type" value="Genomic_DNA"/>
</dbReference>
<feature type="disulfide bond" evidence="14">
    <location>
        <begin position="588"/>
        <end position="597"/>
    </location>
</feature>
<dbReference type="InterPro" id="IPR000742">
    <property type="entry name" value="EGF"/>
</dbReference>
<feature type="region of interest" description="Disordered" evidence="15">
    <location>
        <begin position="842"/>
        <end position="862"/>
    </location>
</feature>
<proteinExistence type="predicted"/>